<evidence type="ECO:0000313" key="3">
    <source>
        <dbReference type="Proteomes" id="UP000690515"/>
    </source>
</evidence>
<keyword evidence="3" id="KW-1185">Reference proteome</keyword>
<dbReference type="PANTHER" id="PTHR22893">
    <property type="entry name" value="NADH OXIDOREDUCTASE-RELATED"/>
    <property type="match status" value="1"/>
</dbReference>
<sequence>MTERTLLTPFQLADMTLPNRVIMAPLTRSRASQPGDVPNQLMVEYYCQRASSGLIITEASQISSQGKGYACTPGIYSDEQVEGWKTVTEAVHQAGGRIALQLWHVGRISNRELQPGKQAPVAPSAIKAEGARSYNLINGKLTRISADLPKALTVEEIKVIQTDYVNAAKNALKAGFDMIEVHAANGYLPDQFLANNSNQRTDEYGGPIENRARFLLETVDKLIDLLDPSKIGVRLSPLGSFNDIADDEAEEVALYVLNELNKRNIAYIHLNEPTWMNGQPYTNTFRERVRQSFKGAIIVCGAYDKALAEQVINAGWADLVAFGRPYIANPDLVERFKSNSELNEPDSDTFYGGGAKGYIDYPKLQAALA</sequence>
<dbReference type="SUPFAM" id="SSF51395">
    <property type="entry name" value="FMN-linked oxidoreductases"/>
    <property type="match status" value="1"/>
</dbReference>
<dbReference type="Pfam" id="PF00724">
    <property type="entry name" value="Oxidored_FMN"/>
    <property type="match status" value="1"/>
</dbReference>
<reference evidence="2 3" key="1">
    <citation type="submission" date="2021-04" db="EMBL/GenBank/DDBJ databases">
        <authorList>
            <person name="Pira H."/>
            <person name="Risdian C."/>
            <person name="Wink J."/>
        </authorList>
    </citation>
    <scope>NUCLEOTIDE SEQUENCE [LARGE SCALE GENOMIC DNA]</scope>
    <source>
        <strain evidence="2 3">WH53</strain>
    </source>
</reference>
<comment type="caution">
    <text evidence="2">The sequence shown here is derived from an EMBL/GenBank/DDBJ whole genome shotgun (WGS) entry which is preliminary data.</text>
</comment>
<dbReference type="Gene3D" id="3.20.20.70">
    <property type="entry name" value="Aldolase class I"/>
    <property type="match status" value="1"/>
</dbReference>
<name>A0ABS5Z9W5_9GAMM</name>
<feature type="domain" description="NADH:flavin oxidoreductase/NADH oxidase N-terminal" evidence="1">
    <location>
        <begin position="6"/>
        <end position="342"/>
    </location>
</feature>
<proteinExistence type="predicted"/>
<dbReference type="NCBIfam" id="NF007899">
    <property type="entry name" value="PRK10605.1"/>
    <property type="match status" value="1"/>
</dbReference>
<dbReference type="InterPro" id="IPR001155">
    <property type="entry name" value="OxRdtase_FMN_N"/>
</dbReference>
<dbReference type="Proteomes" id="UP000690515">
    <property type="component" value="Unassembled WGS sequence"/>
</dbReference>
<gene>
    <name evidence="2" type="ORF">KCG35_07225</name>
</gene>
<dbReference type="InterPro" id="IPR013785">
    <property type="entry name" value="Aldolase_TIM"/>
</dbReference>
<evidence type="ECO:0000259" key="1">
    <source>
        <dbReference type="Pfam" id="PF00724"/>
    </source>
</evidence>
<dbReference type="EMBL" id="JAGSOY010000011">
    <property type="protein sequence ID" value="MBU2710846.1"/>
    <property type="molecule type" value="Genomic_DNA"/>
</dbReference>
<organism evidence="2 3">
    <name type="scientific">Zooshikella harenae</name>
    <dbReference type="NCBI Taxonomy" id="2827238"/>
    <lineage>
        <taxon>Bacteria</taxon>
        <taxon>Pseudomonadati</taxon>
        <taxon>Pseudomonadota</taxon>
        <taxon>Gammaproteobacteria</taxon>
        <taxon>Oceanospirillales</taxon>
        <taxon>Zooshikellaceae</taxon>
        <taxon>Zooshikella</taxon>
    </lineage>
</organism>
<evidence type="ECO:0000313" key="2">
    <source>
        <dbReference type="EMBL" id="MBU2710846.1"/>
    </source>
</evidence>
<protein>
    <submittedName>
        <fullName evidence="2">Alkene reductase</fullName>
    </submittedName>
</protein>
<accession>A0ABS5Z9W5</accession>
<dbReference type="PANTHER" id="PTHR22893:SF91">
    <property type="entry name" value="NADPH DEHYDROGENASE 2-RELATED"/>
    <property type="match status" value="1"/>
</dbReference>
<dbReference type="CDD" id="cd02933">
    <property type="entry name" value="OYE_like_FMN"/>
    <property type="match status" value="1"/>
</dbReference>
<dbReference type="InterPro" id="IPR045247">
    <property type="entry name" value="Oye-like"/>
</dbReference>